<comment type="caution">
    <text evidence="1">The sequence shown here is derived from an EMBL/GenBank/DDBJ whole genome shotgun (WGS) entry which is preliminary data.</text>
</comment>
<accession>A0A848P7Z1</accession>
<dbReference type="AlphaFoldDB" id="A0A848P7Z1"/>
<organism evidence="1 2">
    <name type="scientific">Ralstonia insidiosa</name>
    <dbReference type="NCBI Taxonomy" id="190721"/>
    <lineage>
        <taxon>Bacteria</taxon>
        <taxon>Pseudomonadati</taxon>
        <taxon>Pseudomonadota</taxon>
        <taxon>Betaproteobacteria</taxon>
        <taxon>Burkholderiales</taxon>
        <taxon>Burkholderiaceae</taxon>
        <taxon>Ralstonia</taxon>
    </lineage>
</organism>
<evidence type="ECO:0000313" key="1">
    <source>
        <dbReference type="EMBL" id="NMV41860.1"/>
    </source>
</evidence>
<dbReference type="EMBL" id="JABBZM010000039">
    <property type="protein sequence ID" value="NMV41860.1"/>
    <property type="molecule type" value="Genomic_DNA"/>
</dbReference>
<name>A0A848P7Z1_9RALS</name>
<protein>
    <submittedName>
        <fullName evidence="1">Uncharacterized protein</fullName>
    </submittedName>
</protein>
<gene>
    <name evidence="1" type="ORF">HGR00_28480</name>
</gene>
<reference evidence="1 2" key="1">
    <citation type="submission" date="2020-04" db="EMBL/GenBank/DDBJ databases">
        <title>Ralstonia insidiosa genome sequencing and assembly.</title>
        <authorList>
            <person name="Martins R.C.R."/>
            <person name="Perdigao-Neto L.V."/>
            <person name="Levin A.S.S."/>
            <person name="Costa S.F."/>
        </authorList>
    </citation>
    <scope>NUCLEOTIDE SEQUENCE [LARGE SCALE GENOMIC DNA]</scope>
    <source>
        <strain evidence="1 2">5047</strain>
    </source>
</reference>
<sequence>MHAYRDAIRRTAGAYVLYPGGDSEESCDPYREYHELLPGLGAFVLRPTDTGGARGALVLRRFIDDVLDHVATRLTKHERSRYWLEDAYGSSLPRRETPASAPLSPDATVLLGFVKSREHWNWIREHKAYNVRAEGRRGGVHAGAALLQSQLLLLYCPTSPEIGLARIVSDAERMSAVGMAATGYPEPRGNYWCVQLQWLEQNQWIQGVSADSIDAYVQRQGLAYGEPVGAVWSEIESLIEGESSNGKRTHLP</sequence>
<evidence type="ECO:0000313" key="2">
    <source>
        <dbReference type="Proteomes" id="UP000575469"/>
    </source>
</evidence>
<proteinExistence type="predicted"/>
<dbReference type="Proteomes" id="UP000575469">
    <property type="component" value="Unassembled WGS sequence"/>
</dbReference>